<protein>
    <submittedName>
        <fullName evidence="2">Uncharacterized protein</fullName>
    </submittedName>
</protein>
<evidence type="ECO:0000313" key="2">
    <source>
        <dbReference type="EMBL" id="KAB0584604.1"/>
    </source>
</evidence>
<feature type="chain" id="PRO_5024894065" evidence="1">
    <location>
        <begin position="24"/>
        <end position="236"/>
    </location>
</feature>
<dbReference type="Proteomes" id="UP000430120">
    <property type="component" value="Unassembled WGS sequence"/>
</dbReference>
<name>A0A643FG27_IDEDE</name>
<sequence>MSRPARHLLPLLALSCVLGTVQAATWPSLALPPRSQGASVGEELRVNGLPTRIQRFQSELSVAELLAHYQRLWGAGQPARARPLSQGDWQAVASLQPPFQLVLQVRPAAQGGSEGLLSVANLADLQRDYIPRGFPTFADTRIVQVTDSQDSGQHSVLVQQSSRAGFALNVDRWRREWQRQGFQLTQEAQMPAAAGQGRGWTAFFDRQGASVEVSVAELTPGGDVAVTVHQLRRSHP</sequence>
<gene>
    <name evidence="2" type="ORF">F7Q92_03590</name>
</gene>
<feature type="signal peptide" evidence="1">
    <location>
        <begin position="1"/>
        <end position="23"/>
    </location>
</feature>
<reference evidence="2 3" key="1">
    <citation type="submission" date="2019-09" db="EMBL/GenBank/DDBJ databases">
        <title>Draft genome sequences of 48 bacterial type strains from the CCUG.</title>
        <authorList>
            <person name="Tunovic T."/>
            <person name="Pineiro-Iglesias B."/>
            <person name="Unosson C."/>
            <person name="Inganas E."/>
            <person name="Ohlen M."/>
            <person name="Cardew S."/>
            <person name="Jensie-Markopoulos S."/>
            <person name="Salva-Serra F."/>
            <person name="Jaen-Luchoro D."/>
            <person name="Karlsson R."/>
            <person name="Svensson-Stadler L."/>
            <person name="Chun J."/>
            <person name="Moore E."/>
        </authorList>
    </citation>
    <scope>NUCLEOTIDE SEQUENCE [LARGE SCALE GENOMIC DNA]</scope>
    <source>
        <strain evidence="2 3">CCUG 30977</strain>
    </source>
</reference>
<keyword evidence="3" id="KW-1185">Reference proteome</keyword>
<evidence type="ECO:0000313" key="3">
    <source>
        <dbReference type="Proteomes" id="UP000430120"/>
    </source>
</evidence>
<proteinExistence type="predicted"/>
<dbReference type="RefSeq" id="WP_151122555.1">
    <property type="nucleotide sequence ID" value="NZ_CP088081.1"/>
</dbReference>
<dbReference type="AlphaFoldDB" id="A0A643FG27"/>
<keyword evidence="1" id="KW-0732">Signal</keyword>
<comment type="caution">
    <text evidence="2">The sequence shown here is derived from an EMBL/GenBank/DDBJ whole genome shotgun (WGS) entry which is preliminary data.</text>
</comment>
<dbReference type="EMBL" id="VZPB01000005">
    <property type="protein sequence ID" value="KAB0584604.1"/>
    <property type="molecule type" value="Genomic_DNA"/>
</dbReference>
<organism evidence="2 3">
    <name type="scientific">Ideonella dechloratans</name>
    <dbReference type="NCBI Taxonomy" id="36863"/>
    <lineage>
        <taxon>Bacteria</taxon>
        <taxon>Pseudomonadati</taxon>
        <taxon>Pseudomonadota</taxon>
        <taxon>Betaproteobacteria</taxon>
        <taxon>Burkholderiales</taxon>
        <taxon>Sphaerotilaceae</taxon>
        <taxon>Ideonella</taxon>
    </lineage>
</organism>
<evidence type="ECO:0000256" key="1">
    <source>
        <dbReference type="SAM" id="SignalP"/>
    </source>
</evidence>
<accession>A0A643FG27</accession>
<dbReference type="OrthoDB" id="8910930at2"/>